<gene>
    <name evidence="2" type="ORF">BK138_12960</name>
</gene>
<evidence type="ECO:0000313" key="3">
    <source>
        <dbReference type="Proteomes" id="UP000187172"/>
    </source>
</evidence>
<dbReference type="Proteomes" id="UP000187172">
    <property type="component" value="Unassembled WGS sequence"/>
</dbReference>
<evidence type="ECO:0000313" key="2">
    <source>
        <dbReference type="EMBL" id="OMF55572.1"/>
    </source>
</evidence>
<accession>A0A1R1EV41</accession>
<comment type="caution">
    <text evidence="2">The sequence shown here is derived from an EMBL/GenBank/DDBJ whole genome shotgun (WGS) entry which is preliminary data.</text>
</comment>
<protein>
    <recommendedName>
        <fullName evidence="4">DUF2188 domain-containing protein</fullName>
    </recommendedName>
</protein>
<feature type="region of interest" description="Disordered" evidence="1">
    <location>
        <begin position="46"/>
        <end position="95"/>
    </location>
</feature>
<dbReference type="AlphaFoldDB" id="A0A1R1EV41"/>
<dbReference type="RefSeq" id="WP_076169964.1">
    <property type="nucleotide sequence ID" value="NZ_MRTP01000002.1"/>
</dbReference>
<proteinExistence type="predicted"/>
<evidence type="ECO:0008006" key="4">
    <source>
        <dbReference type="Google" id="ProtNLM"/>
    </source>
</evidence>
<dbReference type="EMBL" id="MRTP01000002">
    <property type="protein sequence ID" value="OMF55572.1"/>
    <property type="molecule type" value="Genomic_DNA"/>
</dbReference>
<feature type="compositionally biased region" description="Basic and acidic residues" evidence="1">
    <location>
        <begin position="50"/>
        <end position="79"/>
    </location>
</feature>
<organism evidence="2 3">
    <name type="scientific">Paenibacillus rhizosphaerae</name>
    <dbReference type="NCBI Taxonomy" id="297318"/>
    <lineage>
        <taxon>Bacteria</taxon>
        <taxon>Bacillati</taxon>
        <taxon>Bacillota</taxon>
        <taxon>Bacilli</taxon>
        <taxon>Bacillales</taxon>
        <taxon>Paenibacillaceae</taxon>
        <taxon>Paenibacillus</taxon>
    </lineage>
</organism>
<reference evidence="2 3" key="1">
    <citation type="submission" date="2016-11" db="EMBL/GenBank/DDBJ databases">
        <title>Paenibacillus species isolates.</title>
        <authorList>
            <person name="Beno S.M."/>
        </authorList>
    </citation>
    <scope>NUCLEOTIDE SEQUENCE [LARGE SCALE GENOMIC DNA]</scope>
    <source>
        <strain evidence="2 3">FSL R5-0378</strain>
    </source>
</reference>
<sequence length="154" mass="17004">MPWNKHDYPVSMKNLEPRVRNKAVEIANALLEEGYEEGRAIAIGTAQAEKWNEDHPAGEEGQSKHASGRSDDERDEHAGKTSRSRSGRGGDADVHVVTHEDGWALKVEGKDKPLSTFGSKKEAMDEAEDYASKHDVHAIVHGKDGKIESNRSYS</sequence>
<dbReference type="InterPro" id="IPR018691">
    <property type="entry name" value="DUF2188"/>
</dbReference>
<dbReference type="Pfam" id="PF09954">
    <property type="entry name" value="DUF2188"/>
    <property type="match status" value="1"/>
</dbReference>
<name>A0A1R1EV41_9BACL</name>
<dbReference type="STRING" id="297318.BK138_12960"/>
<keyword evidence="3" id="KW-1185">Reference proteome</keyword>
<evidence type="ECO:0000256" key="1">
    <source>
        <dbReference type="SAM" id="MobiDB-lite"/>
    </source>
</evidence>